<name>A0A068SAA0_9FUNG</name>
<dbReference type="STRING" id="1263082.A0A068SAA0"/>
<dbReference type="GO" id="GO:0016020">
    <property type="term" value="C:membrane"/>
    <property type="evidence" value="ECO:0007669"/>
    <property type="project" value="UniProtKB-SubCell"/>
</dbReference>
<sequence length="519" mass="57510">MSKESLINLSVESWDVENKHAIARIAGQALTVVEPIVHPSWARMWWSELRNYLGLSQEELVSNPMSLDYAIQLLSNSKRDIRIEILVDLLALSMHLDHPTKKDTPVVYDARSRRFLFELAQLMKLAPTDVTAVERSVAQQMYFALQENSGEEKDPHLEDRATLMDQSAKTSIQNTNKQKKHLKWLATGAGVLGGGALIALTGGLAAPLLAPLLVGLTGATFFATAGGIALVTSLFGLTGGGLAGWKMHRRMQGLEEFAFEQILNDADLPPIPTLQCTICISGFLMDNKDEFKTPWEKAFATARNFNDIYCLRYETDALMDLGIAFEKFVRNQAIKYAGVEVAKQTALHAFFAAVALPATLMKIADVVDNPWQIAVDRSHKAGIVLADVLEKRVQGNRPCSLVGYSCGSLVIWHCLKELYARDKKGLVDHVVLMGAPIAGDDTQGWRECASVVSGRFINCFTDKDWVLAFVYRLHSLNTEVAGLRPIKNVHRIENVELQLDGHTSYRDSVQEIMMQVGMA</sequence>
<keyword evidence="4 6" id="KW-1133">Transmembrane helix</keyword>
<feature type="transmembrane region" description="Helical" evidence="6">
    <location>
        <begin position="221"/>
        <end position="245"/>
    </location>
</feature>
<accession>A0A068SAA0</accession>
<protein>
    <submittedName>
        <fullName evidence="7">Transmembrane and coiled-coil domain-containingprotein 4</fullName>
    </submittedName>
</protein>
<dbReference type="InterPro" id="IPR007941">
    <property type="entry name" value="DUF726"/>
</dbReference>
<evidence type="ECO:0000256" key="3">
    <source>
        <dbReference type="ARBA" id="ARBA00022692"/>
    </source>
</evidence>
<evidence type="ECO:0000313" key="7">
    <source>
        <dbReference type="EMBL" id="CDH58900.1"/>
    </source>
</evidence>
<dbReference type="VEuPathDB" id="FungiDB:LCOR_09747.1"/>
<dbReference type="PANTHER" id="PTHR17920:SF23">
    <property type="entry name" value="DUF726-DOMAIN-CONTAINING PROTEIN"/>
    <property type="match status" value="1"/>
</dbReference>
<feature type="transmembrane region" description="Helical" evidence="6">
    <location>
        <begin position="184"/>
        <end position="209"/>
    </location>
</feature>
<evidence type="ECO:0000256" key="2">
    <source>
        <dbReference type="ARBA" id="ARBA00009824"/>
    </source>
</evidence>
<dbReference type="Proteomes" id="UP000027586">
    <property type="component" value="Unassembled WGS sequence"/>
</dbReference>
<dbReference type="SUPFAM" id="SSF53474">
    <property type="entry name" value="alpha/beta-Hydrolases"/>
    <property type="match status" value="1"/>
</dbReference>
<keyword evidence="8" id="KW-1185">Reference proteome</keyword>
<gene>
    <name evidence="7" type="ORF">LCOR_09747.1</name>
</gene>
<evidence type="ECO:0000256" key="1">
    <source>
        <dbReference type="ARBA" id="ARBA00004141"/>
    </source>
</evidence>
<comment type="caution">
    <text evidence="7">The sequence shown here is derived from an EMBL/GenBank/DDBJ whole genome shotgun (WGS) entry which is preliminary data.</text>
</comment>
<proteinExistence type="inferred from homology"/>
<dbReference type="InterPro" id="IPR029058">
    <property type="entry name" value="AB_hydrolase_fold"/>
</dbReference>
<evidence type="ECO:0000256" key="6">
    <source>
        <dbReference type="SAM" id="Phobius"/>
    </source>
</evidence>
<dbReference type="Pfam" id="PF05277">
    <property type="entry name" value="DUF726"/>
    <property type="match status" value="1"/>
</dbReference>
<dbReference type="Gene3D" id="3.40.50.1820">
    <property type="entry name" value="alpha/beta hydrolase"/>
    <property type="match status" value="1"/>
</dbReference>
<keyword evidence="5 6" id="KW-0472">Membrane</keyword>
<reference evidence="7" key="1">
    <citation type="submission" date="2013-08" db="EMBL/GenBank/DDBJ databases">
        <title>Gene expansion shapes genome architecture in the human pathogen Lichtheimia corymbifera: an evolutionary genomics analysis in the ancient terrestrial Mucorales (Mucoromycotina).</title>
        <authorList>
            <person name="Schwartze V.U."/>
            <person name="Winter S."/>
            <person name="Shelest E."/>
            <person name="Marcet-Houben M."/>
            <person name="Horn F."/>
            <person name="Wehner S."/>
            <person name="Hoffmann K."/>
            <person name="Riege K."/>
            <person name="Sammeth M."/>
            <person name="Nowrousian M."/>
            <person name="Valiante V."/>
            <person name="Linde J."/>
            <person name="Jacobsen I.D."/>
            <person name="Marz M."/>
            <person name="Brakhage A.A."/>
            <person name="Gabaldon T."/>
            <person name="Bocker S."/>
            <person name="Voigt K."/>
        </authorList>
    </citation>
    <scope>NUCLEOTIDE SEQUENCE [LARGE SCALE GENOMIC DNA]</scope>
    <source>
        <strain evidence="7">FSU 9682</strain>
    </source>
</reference>
<dbReference type="EMBL" id="CBTN010000062">
    <property type="protein sequence ID" value="CDH58900.1"/>
    <property type="molecule type" value="Genomic_DNA"/>
</dbReference>
<comment type="similarity">
    <text evidence="2">Belongs to the TMCO4 family.</text>
</comment>
<organism evidence="7 8">
    <name type="scientific">Lichtheimia corymbifera JMRC:FSU:9682</name>
    <dbReference type="NCBI Taxonomy" id="1263082"/>
    <lineage>
        <taxon>Eukaryota</taxon>
        <taxon>Fungi</taxon>
        <taxon>Fungi incertae sedis</taxon>
        <taxon>Mucoromycota</taxon>
        <taxon>Mucoromycotina</taxon>
        <taxon>Mucoromycetes</taxon>
        <taxon>Mucorales</taxon>
        <taxon>Lichtheimiaceae</taxon>
        <taxon>Lichtheimia</taxon>
    </lineage>
</organism>
<dbReference type="OrthoDB" id="277931at2759"/>
<dbReference type="AlphaFoldDB" id="A0A068SAA0"/>
<keyword evidence="3 6" id="KW-0812">Transmembrane</keyword>
<evidence type="ECO:0000256" key="5">
    <source>
        <dbReference type="ARBA" id="ARBA00023136"/>
    </source>
</evidence>
<evidence type="ECO:0000256" key="4">
    <source>
        <dbReference type="ARBA" id="ARBA00022989"/>
    </source>
</evidence>
<comment type="subcellular location">
    <subcellularLocation>
        <location evidence="1">Membrane</location>
        <topology evidence="1">Multi-pass membrane protein</topology>
    </subcellularLocation>
</comment>
<evidence type="ECO:0000313" key="8">
    <source>
        <dbReference type="Proteomes" id="UP000027586"/>
    </source>
</evidence>
<dbReference type="PANTHER" id="PTHR17920">
    <property type="entry name" value="TRANSMEMBRANE AND COILED-COIL DOMAIN-CONTAINING PROTEIN 4 TMCO4"/>
    <property type="match status" value="1"/>
</dbReference>